<reference evidence="2 3" key="1">
    <citation type="submission" date="2023-03" db="EMBL/GenBank/DDBJ databases">
        <title>Draft genome sequence of Streptomyces sp. RB6PN23 isolated from peat swamp forest in Thailand.</title>
        <authorList>
            <person name="Klaysubun C."/>
            <person name="Duangmal K."/>
        </authorList>
    </citation>
    <scope>NUCLEOTIDE SEQUENCE [LARGE SCALE GENOMIC DNA]</scope>
    <source>
        <strain evidence="2 3">RB6PN23</strain>
    </source>
</reference>
<feature type="domain" description="N-acetyltransferase" evidence="1">
    <location>
        <begin position="10"/>
        <end position="167"/>
    </location>
</feature>
<evidence type="ECO:0000259" key="1">
    <source>
        <dbReference type="PROSITE" id="PS51186"/>
    </source>
</evidence>
<evidence type="ECO:0000313" key="2">
    <source>
        <dbReference type="EMBL" id="MDF3287705.1"/>
    </source>
</evidence>
<dbReference type="Gene3D" id="3.40.630.30">
    <property type="match status" value="1"/>
</dbReference>
<dbReference type="Proteomes" id="UP001216579">
    <property type="component" value="Unassembled WGS sequence"/>
</dbReference>
<dbReference type="PANTHER" id="PTHR43441:SF2">
    <property type="entry name" value="FAMILY ACETYLTRANSFERASE, PUTATIVE (AFU_ORTHOLOGUE AFUA_7G00850)-RELATED"/>
    <property type="match status" value="1"/>
</dbReference>
<dbReference type="RefSeq" id="WP_276091604.1">
    <property type="nucleotide sequence ID" value="NZ_JARJBC010000001.1"/>
</dbReference>
<dbReference type="InterPro" id="IPR000182">
    <property type="entry name" value="GNAT_dom"/>
</dbReference>
<accession>A0ABT5ZD00</accession>
<dbReference type="SUPFAM" id="SSF55729">
    <property type="entry name" value="Acyl-CoA N-acyltransferases (Nat)"/>
    <property type="match status" value="1"/>
</dbReference>
<evidence type="ECO:0000313" key="3">
    <source>
        <dbReference type="Proteomes" id="UP001216579"/>
    </source>
</evidence>
<sequence>METTLYGALVTLRPVTAADVPALAEIRATPEVRRWWRGSDDMVAAVKEDLAEPGAQHLAIEYEGRVVGMVQWAAETEPDYRHANIDIYVDPAVHGRGVGTDAVRALARHLIAEHGHHRLVIDPAADNAAAVRCYRKVGFRPVGVMRQYERGEDGTWHDGLLMDLLADELAPGGGNGERPLGS</sequence>
<gene>
    <name evidence="2" type="ORF">P3G67_00310</name>
</gene>
<keyword evidence="3" id="KW-1185">Reference proteome</keyword>
<dbReference type="CDD" id="cd04301">
    <property type="entry name" value="NAT_SF"/>
    <property type="match status" value="1"/>
</dbReference>
<dbReference type="Pfam" id="PF13302">
    <property type="entry name" value="Acetyltransf_3"/>
    <property type="match status" value="1"/>
</dbReference>
<protein>
    <submittedName>
        <fullName evidence="2">GNAT family protein</fullName>
    </submittedName>
</protein>
<comment type="caution">
    <text evidence="2">The sequence shown here is derived from an EMBL/GenBank/DDBJ whole genome shotgun (WGS) entry which is preliminary data.</text>
</comment>
<dbReference type="InterPro" id="IPR016181">
    <property type="entry name" value="Acyl_CoA_acyltransferase"/>
</dbReference>
<name>A0ABT5ZD00_9ACTN</name>
<dbReference type="PROSITE" id="PS51186">
    <property type="entry name" value="GNAT"/>
    <property type="match status" value="1"/>
</dbReference>
<dbReference type="EMBL" id="JARJBC010000001">
    <property type="protein sequence ID" value="MDF3287705.1"/>
    <property type="molecule type" value="Genomic_DNA"/>
</dbReference>
<organism evidence="2 3">
    <name type="scientific">Streptomyces silvisoli</name>
    <dbReference type="NCBI Taxonomy" id="3034235"/>
    <lineage>
        <taxon>Bacteria</taxon>
        <taxon>Bacillati</taxon>
        <taxon>Actinomycetota</taxon>
        <taxon>Actinomycetes</taxon>
        <taxon>Kitasatosporales</taxon>
        <taxon>Streptomycetaceae</taxon>
        <taxon>Streptomyces</taxon>
    </lineage>
</organism>
<dbReference type="InterPro" id="IPR051908">
    <property type="entry name" value="Ribosomal_N-acetyltransferase"/>
</dbReference>
<dbReference type="PANTHER" id="PTHR43441">
    <property type="entry name" value="RIBOSOMAL-PROTEIN-SERINE ACETYLTRANSFERASE"/>
    <property type="match status" value="1"/>
</dbReference>
<proteinExistence type="predicted"/>